<evidence type="ECO:0000256" key="1">
    <source>
        <dbReference type="SAM" id="Coils"/>
    </source>
</evidence>
<dbReference type="OrthoDB" id="10478873at2759"/>
<feature type="coiled-coil region" evidence="1">
    <location>
        <begin position="35"/>
        <end position="69"/>
    </location>
</feature>
<keyword evidence="4" id="KW-1185">Reference proteome</keyword>
<name>A0A016TM88_9BILA</name>
<dbReference type="EMBL" id="JARK01001426">
    <property type="protein sequence ID" value="EYC04069.1"/>
    <property type="molecule type" value="Genomic_DNA"/>
</dbReference>
<keyword evidence="2" id="KW-0732">Signal</keyword>
<feature type="chain" id="PRO_5001488143" evidence="2">
    <location>
        <begin position="19"/>
        <end position="86"/>
    </location>
</feature>
<dbReference type="AlphaFoldDB" id="A0A016TM88"/>
<feature type="signal peptide" evidence="2">
    <location>
        <begin position="1"/>
        <end position="18"/>
    </location>
</feature>
<reference evidence="4" key="1">
    <citation type="journal article" date="2015" name="Nat. Genet.">
        <title>The genome and transcriptome of the zoonotic hookworm Ancylostoma ceylanicum identify infection-specific gene families.</title>
        <authorList>
            <person name="Schwarz E.M."/>
            <person name="Hu Y."/>
            <person name="Antoshechkin I."/>
            <person name="Miller M.M."/>
            <person name="Sternberg P.W."/>
            <person name="Aroian R.V."/>
        </authorList>
    </citation>
    <scope>NUCLEOTIDE SEQUENCE</scope>
    <source>
        <strain evidence="4">HY135</strain>
    </source>
</reference>
<evidence type="ECO:0000313" key="4">
    <source>
        <dbReference type="Proteomes" id="UP000024635"/>
    </source>
</evidence>
<comment type="caution">
    <text evidence="3">The sequence shown here is derived from an EMBL/GenBank/DDBJ whole genome shotgun (WGS) entry which is preliminary data.</text>
</comment>
<accession>A0A016TM88</accession>
<gene>
    <name evidence="3" type="primary">Acey_s0090.g2396</name>
    <name evidence="3" type="ORF">Y032_0090g2396</name>
</gene>
<organism evidence="3 4">
    <name type="scientific">Ancylostoma ceylanicum</name>
    <dbReference type="NCBI Taxonomy" id="53326"/>
    <lineage>
        <taxon>Eukaryota</taxon>
        <taxon>Metazoa</taxon>
        <taxon>Ecdysozoa</taxon>
        <taxon>Nematoda</taxon>
        <taxon>Chromadorea</taxon>
        <taxon>Rhabditida</taxon>
        <taxon>Rhabditina</taxon>
        <taxon>Rhabditomorpha</taxon>
        <taxon>Strongyloidea</taxon>
        <taxon>Ancylostomatidae</taxon>
        <taxon>Ancylostomatinae</taxon>
        <taxon>Ancylostoma</taxon>
    </lineage>
</organism>
<keyword evidence="1" id="KW-0175">Coiled coil</keyword>
<sequence>MLLELVALVVFFITLCKIVDEDCKKRINSALANDRNHQEIKLEEVQQLDEILEEEREEEEKILERLSVRKFTMTIFALFKTSSNSH</sequence>
<protein>
    <submittedName>
        <fullName evidence="3">Uncharacterized protein</fullName>
    </submittedName>
</protein>
<evidence type="ECO:0000313" key="3">
    <source>
        <dbReference type="EMBL" id="EYC04069.1"/>
    </source>
</evidence>
<evidence type="ECO:0000256" key="2">
    <source>
        <dbReference type="SAM" id="SignalP"/>
    </source>
</evidence>
<dbReference type="Proteomes" id="UP000024635">
    <property type="component" value="Unassembled WGS sequence"/>
</dbReference>
<proteinExistence type="predicted"/>